<reference evidence="2" key="1">
    <citation type="submission" date="2023-03" db="EMBL/GenBank/DDBJ databases">
        <title>Massive genome expansion in bonnet fungi (Mycena s.s.) driven by repeated elements and novel gene families across ecological guilds.</title>
        <authorList>
            <consortium name="Lawrence Berkeley National Laboratory"/>
            <person name="Harder C.B."/>
            <person name="Miyauchi S."/>
            <person name="Viragh M."/>
            <person name="Kuo A."/>
            <person name="Thoen E."/>
            <person name="Andreopoulos B."/>
            <person name="Lu D."/>
            <person name="Skrede I."/>
            <person name="Drula E."/>
            <person name="Henrissat B."/>
            <person name="Morin E."/>
            <person name="Kohler A."/>
            <person name="Barry K."/>
            <person name="LaButti K."/>
            <person name="Morin E."/>
            <person name="Salamov A."/>
            <person name="Lipzen A."/>
            <person name="Mereny Z."/>
            <person name="Hegedus B."/>
            <person name="Baldrian P."/>
            <person name="Stursova M."/>
            <person name="Weitz H."/>
            <person name="Taylor A."/>
            <person name="Grigoriev I.V."/>
            <person name="Nagy L.G."/>
            <person name="Martin F."/>
            <person name="Kauserud H."/>
        </authorList>
    </citation>
    <scope>NUCLEOTIDE SEQUENCE</scope>
    <source>
        <strain evidence="2">9144</strain>
    </source>
</reference>
<dbReference type="Proteomes" id="UP001219525">
    <property type="component" value="Unassembled WGS sequence"/>
</dbReference>
<dbReference type="AlphaFoldDB" id="A0AAD6YFR8"/>
<evidence type="ECO:0000256" key="1">
    <source>
        <dbReference type="SAM" id="MobiDB-lite"/>
    </source>
</evidence>
<feature type="region of interest" description="Disordered" evidence="1">
    <location>
        <begin position="216"/>
        <end position="236"/>
    </location>
</feature>
<dbReference type="EMBL" id="JARJCW010000027">
    <property type="protein sequence ID" value="KAJ7210891.1"/>
    <property type="molecule type" value="Genomic_DNA"/>
</dbReference>
<keyword evidence="3" id="KW-1185">Reference proteome</keyword>
<gene>
    <name evidence="2" type="ORF">GGX14DRAFT_394511</name>
</gene>
<evidence type="ECO:0000313" key="2">
    <source>
        <dbReference type="EMBL" id="KAJ7210891.1"/>
    </source>
</evidence>
<organism evidence="2 3">
    <name type="scientific">Mycena pura</name>
    <dbReference type="NCBI Taxonomy" id="153505"/>
    <lineage>
        <taxon>Eukaryota</taxon>
        <taxon>Fungi</taxon>
        <taxon>Dikarya</taxon>
        <taxon>Basidiomycota</taxon>
        <taxon>Agaricomycotina</taxon>
        <taxon>Agaricomycetes</taxon>
        <taxon>Agaricomycetidae</taxon>
        <taxon>Agaricales</taxon>
        <taxon>Marasmiineae</taxon>
        <taxon>Mycenaceae</taxon>
        <taxon>Mycena</taxon>
    </lineage>
</organism>
<proteinExistence type="predicted"/>
<protein>
    <submittedName>
        <fullName evidence="2">Uncharacterized protein</fullName>
    </submittedName>
</protein>
<comment type="caution">
    <text evidence="2">The sequence shown here is derived from an EMBL/GenBank/DDBJ whole genome shotgun (WGS) entry which is preliminary data.</text>
</comment>
<evidence type="ECO:0000313" key="3">
    <source>
        <dbReference type="Proteomes" id="UP001219525"/>
    </source>
</evidence>
<sequence length="333" mass="36212">MIVREVLFVAFREKKLLADLHVVSDNWVQYGFRPKSINKGPFIDSGTLYRFGQKLPDFSQTATLEFGHPGPPQEKVLPIPECKVVLTESLSRLQTHPARIILSQSPRKDLSSILWHSILGPFSGNRIKSCCTAANQAVLERPTSNLLNIYALYSGSPLQSTCYSLKALLCAGLMVPTTLAVPSVLPAVFAYRGRAAAHFNYFSLYLKVFAAPRRGQQHQHVEGQGGNGRDQSSEPQEINFQDPEIAHPLANPNSTTVAAAEQHVQKLEKPVLPSNRSLVSGNADVFGNPNKNGMLGASPFKAMARAVTAATASPTAVTAFPPLVHRGFVYPGT</sequence>
<accession>A0AAD6YFR8</accession>
<name>A0AAD6YFR8_9AGAR</name>